<evidence type="ECO:0000313" key="1">
    <source>
        <dbReference type="EMBL" id="MBD8890906.1"/>
    </source>
</evidence>
<reference evidence="2" key="1">
    <citation type="submission" date="2020-09" db="EMBL/GenBank/DDBJ databases">
        <title>The genome sequence of strain Labrenzia suaedae 4C16A.</title>
        <authorList>
            <person name="Liu Y."/>
        </authorList>
    </citation>
    <scope>NUCLEOTIDE SEQUENCE [LARGE SCALE GENOMIC DNA]</scope>
    <source>
        <strain evidence="2">4C16A</strain>
    </source>
</reference>
<sequence>MLSKMKNIHRRVGRQVAHPVAAGAKIFGGGLVVLEGGFAKPGYTATNLIAAGMADASADNSSGAAGAITVTVSRDDWVRVPNDIGDPVTRASINQPCFIVDDETVAATDGGGTRSEAGTVRDLDDGGVWIEFA</sequence>
<evidence type="ECO:0008006" key="3">
    <source>
        <dbReference type="Google" id="ProtNLM"/>
    </source>
</evidence>
<dbReference type="RefSeq" id="WP_192147048.1">
    <property type="nucleotide sequence ID" value="NZ_JACYXI010000002.1"/>
</dbReference>
<proteinExistence type="predicted"/>
<comment type="caution">
    <text evidence="1">The sequence shown here is derived from an EMBL/GenBank/DDBJ whole genome shotgun (WGS) entry which is preliminary data.</text>
</comment>
<dbReference type="EMBL" id="JACYXI010000002">
    <property type="protein sequence ID" value="MBD8890906.1"/>
    <property type="molecule type" value="Genomic_DNA"/>
</dbReference>
<protein>
    <recommendedName>
        <fullName evidence="3">RecA/RadA family phage recombinase</fullName>
    </recommendedName>
</protein>
<accession>A0ABR9CKP0</accession>
<organism evidence="1 2">
    <name type="scientific">Roseibium litorale</name>
    <dbReference type="NCBI Taxonomy" id="2803841"/>
    <lineage>
        <taxon>Bacteria</taxon>
        <taxon>Pseudomonadati</taxon>
        <taxon>Pseudomonadota</taxon>
        <taxon>Alphaproteobacteria</taxon>
        <taxon>Hyphomicrobiales</taxon>
        <taxon>Stappiaceae</taxon>
        <taxon>Roseibium</taxon>
    </lineage>
</organism>
<reference evidence="1 2" key="2">
    <citation type="journal article" date="2021" name="Int. J. Syst. Evol. Microbiol.">
        <title>Roseibium litorale sp. nov., isolated from a tidal flat sediment and proposal for the reclassification of Labrenzia polysiphoniae as Roseibium polysiphoniae comb. nov.</title>
        <authorList>
            <person name="Liu Y."/>
            <person name="Pei T."/>
            <person name="Du J."/>
            <person name="Chao M."/>
            <person name="Deng M.R."/>
            <person name="Zhu H."/>
        </authorList>
    </citation>
    <scope>NUCLEOTIDE SEQUENCE [LARGE SCALE GENOMIC DNA]</scope>
    <source>
        <strain evidence="1 2">4C16A</strain>
    </source>
</reference>
<evidence type="ECO:0000313" key="2">
    <source>
        <dbReference type="Proteomes" id="UP000632063"/>
    </source>
</evidence>
<dbReference type="Proteomes" id="UP000632063">
    <property type="component" value="Unassembled WGS sequence"/>
</dbReference>
<name>A0ABR9CKP0_9HYPH</name>
<gene>
    <name evidence="1" type="ORF">IG616_05070</name>
</gene>
<keyword evidence="2" id="KW-1185">Reference proteome</keyword>